<dbReference type="Gene3D" id="2.40.10.120">
    <property type="match status" value="1"/>
</dbReference>
<dbReference type="InterPro" id="IPR036034">
    <property type="entry name" value="PDZ_sf"/>
</dbReference>
<dbReference type="Pfam" id="PF13180">
    <property type="entry name" value="PDZ_2"/>
    <property type="match status" value="1"/>
</dbReference>
<evidence type="ECO:0000313" key="5">
    <source>
        <dbReference type="Proteomes" id="UP000179258"/>
    </source>
</evidence>
<dbReference type="CDD" id="cd06779">
    <property type="entry name" value="cpPDZ_Deg_HtrA-like"/>
    <property type="match status" value="1"/>
</dbReference>
<dbReference type="PROSITE" id="PS50106">
    <property type="entry name" value="PDZ"/>
    <property type="match status" value="1"/>
</dbReference>
<dbReference type="PRINTS" id="PR00834">
    <property type="entry name" value="PROTEASES2C"/>
</dbReference>
<dbReference type="SMART" id="SM00228">
    <property type="entry name" value="PDZ"/>
    <property type="match status" value="1"/>
</dbReference>
<evidence type="ECO:0000256" key="1">
    <source>
        <dbReference type="ARBA" id="ARBA00022670"/>
    </source>
</evidence>
<dbReference type="Pfam" id="PF13365">
    <property type="entry name" value="Trypsin_2"/>
    <property type="match status" value="1"/>
</dbReference>
<dbReference type="PANTHER" id="PTHR43343">
    <property type="entry name" value="PEPTIDASE S12"/>
    <property type="match status" value="1"/>
</dbReference>
<dbReference type="InterPro" id="IPR051201">
    <property type="entry name" value="Chloro_Bact_Ser_Proteases"/>
</dbReference>
<dbReference type="SUPFAM" id="SSF50156">
    <property type="entry name" value="PDZ domain-like"/>
    <property type="match status" value="1"/>
</dbReference>
<keyword evidence="2" id="KW-0378">Hydrolase</keyword>
<evidence type="ECO:0000259" key="3">
    <source>
        <dbReference type="PROSITE" id="PS50106"/>
    </source>
</evidence>
<protein>
    <recommendedName>
        <fullName evidence="3">PDZ domain-containing protein</fullName>
    </recommendedName>
</protein>
<dbReference type="GO" id="GO:0004252">
    <property type="term" value="F:serine-type endopeptidase activity"/>
    <property type="evidence" value="ECO:0007669"/>
    <property type="project" value="InterPro"/>
</dbReference>
<keyword evidence="1" id="KW-0645">Protease</keyword>
<dbReference type="Proteomes" id="UP000179258">
    <property type="component" value="Unassembled WGS sequence"/>
</dbReference>
<accession>A0A1G2R9D6</accession>
<dbReference type="SUPFAM" id="SSF50494">
    <property type="entry name" value="Trypsin-like serine proteases"/>
    <property type="match status" value="1"/>
</dbReference>
<reference evidence="4 5" key="1">
    <citation type="journal article" date="2016" name="Nat. Commun.">
        <title>Thousands of microbial genomes shed light on interconnected biogeochemical processes in an aquifer system.</title>
        <authorList>
            <person name="Anantharaman K."/>
            <person name="Brown C.T."/>
            <person name="Hug L.A."/>
            <person name="Sharon I."/>
            <person name="Castelle C.J."/>
            <person name="Probst A.J."/>
            <person name="Thomas B.C."/>
            <person name="Singh A."/>
            <person name="Wilkins M.J."/>
            <person name="Karaoz U."/>
            <person name="Brodie E.L."/>
            <person name="Williams K.H."/>
            <person name="Hubbard S.S."/>
            <person name="Banfield J.F."/>
        </authorList>
    </citation>
    <scope>NUCLEOTIDE SEQUENCE [LARGE SCALE GENOMIC DNA]</scope>
</reference>
<evidence type="ECO:0000313" key="4">
    <source>
        <dbReference type="EMBL" id="OHA68969.1"/>
    </source>
</evidence>
<feature type="domain" description="PDZ" evidence="3">
    <location>
        <begin position="244"/>
        <end position="308"/>
    </location>
</feature>
<proteinExistence type="predicted"/>
<dbReference type="PANTHER" id="PTHR43343:SF3">
    <property type="entry name" value="PROTEASE DO-LIKE 8, CHLOROPLASTIC"/>
    <property type="match status" value="1"/>
</dbReference>
<gene>
    <name evidence="4" type="ORF">A3D59_00835</name>
</gene>
<dbReference type="Gene3D" id="2.30.42.10">
    <property type="match status" value="1"/>
</dbReference>
<dbReference type="InterPro" id="IPR001478">
    <property type="entry name" value="PDZ"/>
</dbReference>
<evidence type="ECO:0000256" key="2">
    <source>
        <dbReference type="ARBA" id="ARBA00022801"/>
    </source>
</evidence>
<dbReference type="EMBL" id="MHTX01000003">
    <property type="protein sequence ID" value="OHA68969.1"/>
    <property type="molecule type" value="Genomic_DNA"/>
</dbReference>
<organism evidence="4 5">
    <name type="scientific">Candidatus Wildermuthbacteria bacterium RIFCSPHIGHO2_02_FULL_47_17</name>
    <dbReference type="NCBI Taxonomy" id="1802452"/>
    <lineage>
        <taxon>Bacteria</taxon>
        <taxon>Candidatus Wildermuthiibacteriota</taxon>
    </lineage>
</organism>
<dbReference type="AlphaFoldDB" id="A0A1G2R9D6"/>
<dbReference type="InterPro" id="IPR001940">
    <property type="entry name" value="Peptidase_S1C"/>
</dbReference>
<dbReference type="GO" id="GO:0006508">
    <property type="term" value="P:proteolysis"/>
    <property type="evidence" value="ECO:0007669"/>
    <property type="project" value="UniProtKB-KW"/>
</dbReference>
<name>A0A1G2R9D6_9BACT</name>
<sequence length="341" mass="36744">MEQPQITTIVKKVLPAVVSITVSKYLEFMEKPGSQFYPFGNAGEFYAVPKRKKVRVGGGSGFIVDPSGIILTNRHVVADPDAEYVVLMSDGKNYKAEIMAKDPINDVAIIKINGSGLPIVELGDSSKLDLGQTAIAIGNALGTFQNTVSVGVVSGLSRQITAFSEFDHRSQRLRGLIQTDAAINPGNSGGPLVNLNGQAMGINAAMVFGAENIGFALPVNTAKKDLEDMLRYGKIRQPFLGVRYVLLNKEIQGKLGLTTHNGALVISEHMPDCQAVIPGSPADKAGLKEGDIIMEIQNEKISLDNAVEDVLQKMKIGESVELKFLRAGKEIKSKIALEERR</sequence>
<dbReference type="InterPro" id="IPR009003">
    <property type="entry name" value="Peptidase_S1_PA"/>
</dbReference>
<comment type="caution">
    <text evidence="4">The sequence shown here is derived from an EMBL/GenBank/DDBJ whole genome shotgun (WGS) entry which is preliminary data.</text>
</comment>